<accession>A0ACC1NWH7</accession>
<dbReference type="EMBL" id="JANJQO010000058">
    <property type="protein sequence ID" value="KAJ2982779.1"/>
    <property type="molecule type" value="Genomic_DNA"/>
</dbReference>
<protein>
    <submittedName>
        <fullName evidence="1">Uncharacterized protein</fullName>
    </submittedName>
</protein>
<evidence type="ECO:0000313" key="1">
    <source>
        <dbReference type="EMBL" id="KAJ2982779.1"/>
    </source>
</evidence>
<comment type="caution">
    <text evidence="1">The sequence shown here is derived from an EMBL/GenBank/DDBJ whole genome shotgun (WGS) entry which is preliminary data.</text>
</comment>
<gene>
    <name evidence="1" type="ORF">NQ176_g1168</name>
</gene>
<sequence length="195" mass="22459">MVTNGVLGDGTIDPLLLRLELQEYSISASEPGPTVQVGEYGLQYGRVWAQEGTSSELIYSGSLLNYIDAYLAALEHDGAKGWKFPEYFMPWDRQQYRDPDGLYYCPEYACAKRIGDEFSRDLRRHVKGHFRPVACPVCCYRSIEQKEMKRHFHEVHTQNLSKHVCPHPGCGRKYKRRSSVKRHVHEQHPGLGYNV</sequence>
<evidence type="ECO:0000313" key="2">
    <source>
        <dbReference type="Proteomes" id="UP001143910"/>
    </source>
</evidence>
<name>A0ACC1NWH7_9HYPO</name>
<organism evidence="1 2">
    <name type="scientific">Zarea fungicola</name>
    <dbReference type="NCBI Taxonomy" id="93591"/>
    <lineage>
        <taxon>Eukaryota</taxon>
        <taxon>Fungi</taxon>
        <taxon>Dikarya</taxon>
        <taxon>Ascomycota</taxon>
        <taxon>Pezizomycotina</taxon>
        <taxon>Sordariomycetes</taxon>
        <taxon>Hypocreomycetidae</taxon>
        <taxon>Hypocreales</taxon>
        <taxon>Cordycipitaceae</taxon>
        <taxon>Zarea</taxon>
    </lineage>
</organism>
<reference evidence="1" key="1">
    <citation type="submission" date="2022-08" db="EMBL/GenBank/DDBJ databases">
        <title>Genome Sequence of Lecanicillium fungicola.</title>
        <authorList>
            <person name="Buettner E."/>
        </authorList>
    </citation>
    <scope>NUCLEOTIDE SEQUENCE</scope>
    <source>
        <strain evidence="1">Babe33</strain>
    </source>
</reference>
<proteinExistence type="predicted"/>
<dbReference type="Proteomes" id="UP001143910">
    <property type="component" value="Unassembled WGS sequence"/>
</dbReference>
<keyword evidence="2" id="KW-1185">Reference proteome</keyword>